<feature type="region of interest" description="Disordered" evidence="7">
    <location>
        <begin position="78"/>
        <end position="126"/>
    </location>
</feature>
<reference evidence="10" key="2">
    <citation type="journal article" date="2023" name="Proc. Natl. Acad. Sci. U.S.A.">
        <title>A global phylogenomic analysis of the shiitake genus Lentinula.</title>
        <authorList>
            <person name="Sierra-Patev S."/>
            <person name="Min B."/>
            <person name="Naranjo-Ortiz M."/>
            <person name="Looney B."/>
            <person name="Konkel Z."/>
            <person name="Slot J.C."/>
            <person name="Sakamoto Y."/>
            <person name="Steenwyk J.L."/>
            <person name="Rokas A."/>
            <person name="Carro J."/>
            <person name="Camarero S."/>
            <person name="Ferreira P."/>
            <person name="Molpeceres G."/>
            <person name="Ruiz-Duenas F.J."/>
            <person name="Serrano A."/>
            <person name="Henrissat B."/>
            <person name="Drula E."/>
            <person name="Hughes K.W."/>
            <person name="Mata J.L."/>
            <person name="Ishikawa N.K."/>
            <person name="Vargas-Isla R."/>
            <person name="Ushijima S."/>
            <person name="Smith C.A."/>
            <person name="Donoghue J."/>
            <person name="Ahrendt S."/>
            <person name="Andreopoulos W."/>
            <person name="He G."/>
            <person name="LaButti K."/>
            <person name="Lipzen A."/>
            <person name="Ng V."/>
            <person name="Riley R."/>
            <person name="Sandor L."/>
            <person name="Barry K."/>
            <person name="Martinez A.T."/>
            <person name="Xiao Y."/>
            <person name="Gibbons J.G."/>
            <person name="Terashima K."/>
            <person name="Grigoriev I.V."/>
            <person name="Hibbett D."/>
        </authorList>
    </citation>
    <scope>NUCLEOTIDE SEQUENCE</scope>
    <source>
        <strain evidence="10">Sp2 HRB7682 ss15</strain>
    </source>
</reference>
<evidence type="ECO:0000259" key="9">
    <source>
        <dbReference type="PROSITE" id="PS51194"/>
    </source>
</evidence>
<proteinExistence type="predicted"/>
<evidence type="ECO:0000256" key="2">
    <source>
        <dbReference type="ARBA" id="ARBA00022741"/>
    </source>
</evidence>
<dbReference type="InterPro" id="IPR011545">
    <property type="entry name" value="DEAD/DEAH_box_helicase_dom"/>
</dbReference>
<keyword evidence="2" id="KW-0547">Nucleotide-binding</keyword>
<evidence type="ECO:0000256" key="3">
    <source>
        <dbReference type="ARBA" id="ARBA00022801"/>
    </source>
</evidence>
<feature type="domain" description="Helicase C-terminal" evidence="9">
    <location>
        <begin position="201"/>
        <end position="403"/>
    </location>
</feature>
<dbReference type="Pfam" id="PF00271">
    <property type="entry name" value="Helicase_C"/>
    <property type="match status" value="1"/>
</dbReference>
<dbReference type="SUPFAM" id="SSF52540">
    <property type="entry name" value="P-loop containing nucleoside triphosphate hydrolases"/>
    <property type="match status" value="1"/>
</dbReference>
<feature type="region of interest" description="Disordered" evidence="7">
    <location>
        <begin position="419"/>
        <end position="456"/>
    </location>
</feature>
<evidence type="ECO:0000256" key="5">
    <source>
        <dbReference type="ARBA" id="ARBA00022840"/>
    </source>
</evidence>
<organism evidence="10 11">
    <name type="scientific">Lentinula lateritia</name>
    <dbReference type="NCBI Taxonomy" id="40482"/>
    <lineage>
        <taxon>Eukaryota</taxon>
        <taxon>Fungi</taxon>
        <taxon>Dikarya</taxon>
        <taxon>Basidiomycota</taxon>
        <taxon>Agaricomycotina</taxon>
        <taxon>Agaricomycetes</taxon>
        <taxon>Agaricomycetidae</taxon>
        <taxon>Agaricales</taxon>
        <taxon>Marasmiineae</taxon>
        <taxon>Omphalotaceae</taxon>
        <taxon>Lentinula</taxon>
    </lineage>
</organism>
<dbReference type="Pfam" id="PF00270">
    <property type="entry name" value="DEAD"/>
    <property type="match status" value="1"/>
</dbReference>
<reference evidence="10" key="1">
    <citation type="submission" date="2022-08" db="EMBL/GenBank/DDBJ databases">
        <authorList>
            <consortium name="DOE Joint Genome Institute"/>
            <person name="Min B."/>
            <person name="Riley R."/>
            <person name="Sierra-Patev S."/>
            <person name="Naranjo-Ortiz M."/>
            <person name="Looney B."/>
            <person name="Konkel Z."/>
            <person name="Slot J.C."/>
            <person name="Sakamoto Y."/>
            <person name="Steenwyk J.L."/>
            <person name="Rokas A."/>
            <person name="Carro J."/>
            <person name="Camarero S."/>
            <person name="Ferreira P."/>
            <person name="Molpeceres G."/>
            <person name="Ruiz-Duenas F.J."/>
            <person name="Serrano A."/>
            <person name="Henrissat B."/>
            <person name="Drula E."/>
            <person name="Hughes K.W."/>
            <person name="Mata J.L."/>
            <person name="Ishikawa N.K."/>
            <person name="Vargas-Isla R."/>
            <person name="Ushijima S."/>
            <person name="Smith C.A."/>
            <person name="Ahrendt S."/>
            <person name="Andreopoulos W."/>
            <person name="He G."/>
            <person name="Labutti K."/>
            <person name="Lipzen A."/>
            <person name="Ng V."/>
            <person name="Sandor L."/>
            <person name="Barry K."/>
            <person name="Martinez A.T."/>
            <person name="Xiao Y."/>
            <person name="Gibbons J.G."/>
            <person name="Terashima K."/>
            <person name="Hibbett D.S."/>
            <person name="Grigoriev I.V."/>
        </authorList>
    </citation>
    <scope>NUCLEOTIDE SEQUENCE</scope>
    <source>
        <strain evidence="10">Sp2 HRB7682 ss15</strain>
    </source>
</reference>
<evidence type="ECO:0000313" key="10">
    <source>
        <dbReference type="EMBL" id="KAJ4470565.1"/>
    </source>
</evidence>
<keyword evidence="4" id="KW-0347">Helicase</keyword>
<name>A0A9W8ZZ55_9AGAR</name>
<evidence type="ECO:0000256" key="7">
    <source>
        <dbReference type="SAM" id="MobiDB-lite"/>
    </source>
</evidence>
<dbReference type="PANTHER" id="PTHR47960">
    <property type="entry name" value="DEAD-BOX ATP-DEPENDENT RNA HELICASE 50"/>
    <property type="match status" value="1"/>
</dbReference>
<sequence length="483" mass="54077">MHLNQLFVYLLLGIVSGAAGAPVSSNVIASSELTTGITQSSNVESGSDLDIRTIGALSQPTQIVVPVASHSAMEARSNISEGWEEVQHPGQAPGHPVDSEKGDKDWEMVHHPDQAPGHPTESTAAAHPKPHQRILPVYNHAVSGQELKSPDWKNSLVSHLSYTWVGIKTGRLGDNKVSLSDLLIRNEAVDLIDQAAKYKWKLKNYLINPHNPYLYPAAVHPDTMNTTDFKFILNLEYDNEGKGKNYCEGQWQRHSRPCKERHGKPAAFIIPLLSEINVSKPYIQGIVLVPTRELALQIASVTKMLSKHMGIEVMVTTGGTTLKDDILYNSLQQPVHTVNVVINFDFPKNSQTYLHRIGRSGRFGHLGLAINLVTYEDRFNLDRIERELGTEIGPIPREVDRGLYVSLSSTEEEQAIQVQREKEQKEAALRQQQQQGQQQQQSQPRDQREQLQQLQQQAALREQAQRALQLQQQQMVTLNGGRR</sequence>
<comment type="catalytic activity">
    <reaction evidence="6">
        <text>ATP + H2O = ADP + phosphate + H(+)</text>
        <dbReference type="Rhea" id="RHEA:13065"/>
        <dbReference type="ChEBI" id="CHEBI:15377"/>
        <dbReference type="ChEBI" id="CHEBI:15378"/>
        <dbReference type="ChEBI" id="CHEBI:30616"/>
        <dbReference type="ChEBI" id="CHEBI:43474"/>
        <dbReference type="ChEBI" id="CHEBI:456216"/>
        <dbReference type="EC" id="3.6.4.13"/>
    </reaction>
</comment>
<evidence type="ECO:0000256" key="6">
    <source>
        <dbReference type="ARBA" id="ARBA00047984"/>
    </source>
</evidence>
<dbReference type="GO" id="GO:0005524">
    <property type="term" value="F:ATP binding"/>
    <property type="evidence" value="ECO:0007669"/>
    <property type="project" value="UniProtKB-KW"/>
</dbReference>
<feature type="compositionally biased region" description="Basic and acidic residues" evidence="7">
    <location>
        <begin position="97"/>
        <end position="113"/>
    </location>
</feature>
<dbReference type="Gene3D" id="3.40.50.300">
    <property type="entry name" value="P-loop containing nucleotide triphosphate hydrolases"/>
    <property type="match status" value="2"/>
</dbReference>
<evidence type="ECO:0000313" key="11">
    <source>
        <dbReference type="Proteomes" id="UP001150238"/>
    </source>
</evidence>
<comment type="caution">
    <text evidence="10">The sequence shown here is derived from an EMBL/GenBank/DDBJ whole genome shotgun (WGS) entry which is preliminary data.</text>
</comment>
<evidence type="ECO:0000256" key="4">
    <source>
        <dbReference type="ARBA" id="ARBA00022806"/>
    </source>
</evidence>
<dbReference type="GO" id="GO:0003676">
    <property type="term" value="F:nucleic acid binding"/>
    <property type="evidence" value="ECO:0007669"/>
    <property type="project" value="InterPro"/>
</dbReference>
<dbReference type="Proteomes" id="UP001150238">
    <property type="component" value="Unassembled WGS sequence"/>
</dbReference>
<dbReference type="GO" id="GO:0003724">
    <property type="term" value="F:RNA helicase activity"/>
    <property type="evidence" value="ECO:0007669"/>
    <property type="project" value="UniProtKB-EC"/>
</dbReference>
<keyword evidence="8" id="KW-0732">Signal</keyword>
<evidence type="ECO:0000256" key="8">
    <source>
        <dbReference type="SAM" id="SignalP"/>
    </source>
</evidence>
<evidence type="ECO:0000256" key="1">
    <source>
        <dbReference type="ARBA" id="ARBA00012552"/>
    </source>
</evidence>
<protein>
    <recommendedName>
        <fullName evidence="1">RNA helicase</fullName>
        <ecNumber evidence="1">3.6.4.13</ecNumber>
    </recommendedName>
</protein>
<dbReference type="PROSITE" id="PS51194">
    <property type="entry name" value="HELICASE_CTER"/>
    <property type="match status" value="1"/>
</dbReference>
<dbReference type="EMBL" id="JANVFS010000031">
    <property type="protein sequence ID" value="KAJ4470565.1"/>
    <property type="molecule type" value="Genomic_DNA"/>
</dbReference>
<dbReference type="InterPro" id="IPR001650">
    <property type="entry name" value="Helicase_C-like"/>
</dbReference>
<dbReference type="GO" id="GO:0016787">
    <property type="term" value="F:hydrolase activity"/>
    <property type="evidence" value="ECO:0007669"/>
    <property type="project" value="UniProtKB-KW"/>
</dbReference>
<dbReference type="EC" id="3.6.4.13" evidence="1"/>
<gene>
    <name evidence="10" type="ORF">C8J55DRAFT_491665</name>
</gene>
<keyword evidence="3" id="KW-0378">Hydrolase</keyword>
<keyword evidence="5" id="KW-0067">ATP-binding</keyword>
<feature type="compositionally biased region" description="Low complexity" evidence="7">
    <location>
        <begin position="429"/>
        <end position="456"/>
    </location>
</feature>
<feature type="signal peptide" evidence="8">
    <location>
        <begin position="1"/>
        <end position="20"/>
    </location>
</feature>
<dbReference type="AlphaFoldDB" id="A0A9W8ZZ55"/>
<accession>A0A9W8ZZ55</accession>
<dbReference type="InterPro" id="IPR027417">
    <property type="entry name" value="P-loop_NTPase"/>
</dbReference>
<feature type="compositionally biased region" description="Basic and acidic residues" evidence="7">
    <location>
        <begin position="419"/>
        <end position="428"/>
    </location>
</feature>
<feature type="chain" id="PRO_5040745092" description="RNA helicase" evidence="8">
    <location>
        <begin position="21"/>
        <end position="483"/>
    </location>
</feature>